<feature type="non-terminal residue" evidence="1">
    <location>
        <position position="205"/>
    </location>
</feature>
<accession>A0A2A4T277</accession>
<evidence type="ECO:0008006" key="3">
    <source>
        <dbReference type="Google" id="ProtNLM"/>
    </source>
</evidence>
<name>A0A2A4T277_9DELT</name>
<protein>
    <recommendedName>
        <fullName evidence="3">Carboxymuconolactone decarboxylase-like domain-containing protein</fullName>
    </recommendedName>
</protein>
<dbReference type="Proteomes" id="UP000218113">
    <property type="component" value="Unassembled WGS sequence"/>
</dbReference>
<dbReference type="AlphaFoldDB" id="A0A2A4T277"/>
<organism evidence="1 2">
    <name type="scientific">SAR324 cluster bacterium</name>
    <dbReference type="NCBI Taxonomy" id="2024889"/>
    <lineage>
        <taxon>Bacteria</taxon>
        <taxon>Deltaproteobacteria</taxon>
        <taxon>SAR324 cluster</taxon>
    </lineage>
</organism>
<evidence type="ECO:0000313" key="2">
    <source>
        <dbReference type="Proteomes" id="UP000218113"/>
    </source>
</evidence>
<evidence type="ECO:0000313" key="1">
    <source>
        <dbReference type="EMBL" id="PCI27612.1"/>
    </source>
</evidence>
<dbReference type="Gene3D" id="1.20.1290.10">
    <property type="entry name" value="AhpD-like"/>
    <property type="match status" value="1"/>
</dbReference>
<dbReference type="SUPFAM" id="SSF69118">
    <property type="entry name" value="AhpD-like"/>
    <property type="match status" value="1"/>
</dbReference>
<proteinExistence type="predicted"/>
<dbReference type="EMBL" id="NVSR01000054">
    <property type="protein sequence ID" value="PCI27612.1"/>
    <property type="molecule type" value="Genomic_DNA"/>
</dbReference>
<dbReference type="InterPro" id="IPR029032">
    <property type="entry name" value="AhpD-like"/>
</dbReference>
<sequence>MSLLDQIPWNDSYLKDTGPDLPTSVKIEIIKIMGYVPEIFPALGVSPWIIKGLLEFDQIPITHIDFRLADMILMIISRENTCRFCYGASRSMLKITGMKENKIREMESDLFSSTLNKKEKAALSFVQVMSQSPAKWSEKKDLLKNNEEWSQEAWTEIALIGMRSQLWNKIFTLTAAQPPLIEKRLQSIFAPLFSFIVKRMLNNRK</sequence>
<comment type="caution">
    <text evidence="1">The sequence shown here is derived from an EMBL/GenBank/DDBJ whole genome shotgun (WGS) entry which is preliminary data.</text>
</comment>
<reference evidence="2" key="1">
    <citation type="submission" date="2017-08" db="EMBL/GenBank/DDBJ databases">
        <title>A dynamic microbial community with high functional redundancy inhabits the cold, oxic subseafloor aquifer.</title>
        <authorList>
            <person name="Tully B.J."/>
            <person name="Wheat C.G."/>
            <person name="Glazer B.T."/>
            <person name="Huber J.A."/>
        </authorList>
    </citation>
    <scope>NUCLEOTIDE SEQUENCE [LARGE SCALE GENOMIC DNA]</scope>
</reference>
<gene>
    <name evidence="1" type="ORF">COB67_08200</name>
</gene>